<organism evidence="2 3">
    <name type="scientific">Tothia fuscella</name>
    <dbReference type="NCBI Taxonomy" id="1048955"/>
    <lineage>
        <taxon>Eukaryota</taxon>
        <taxon>Fungi</taxon>
        <taxon>Dikarya</taxon>
        <taxon>Ascomycota</taxon>
        <taxon>Pezizomycotina</taxon>
        <taxon>Dothideomycetes</taxon>
        <taxon>Pleosporomycetidae</taxon>
        <taxon>Venturiales</taxon>
        <taxon>Cylindrosympodiaceae</taxon>
        <taxon>Tothia</taxon>
    </lineage>
</organism>
<evidence type="ECO:0000313" key="3">
    <source>
        <dbReference type="Proteomes" id="UP000800235"/>
    </source>
</evidence>
<evidence type="ECO:0000313" key="2">
    <source>
        <dbReference type="EMBL" id="KAF2426170.1"/>
    </source>
</evidence>
<sequence length="355" mass="38629">MDPLAIAGSIVGTTAACLRVTKSLSSLQTKYKNANLIIVAICSESSVISASLSQLQNLFTDTTSDVAARFRTRPELAAACDTALTGCMLLYTCLEDEVGLLNAAAQKPGGLDWTERAKIVWKEDEMVDLLEQIRGQEAALTLLLQGLQMESIPDIRRLLRENRDTLDVIVANTDGLRNSYPSNHVPDSIFDENRTALSVFGTMNSIVGEEEFSFDDMVINSNAYRRAMTLAQAQITHVSKTITAAIEGDLIDLSIPDVIEDVPPMETQKALGDLKLLADSASENTVQSPPTQDVSLDPIPVVSPENTDQLQPTQDLPLQSSPAKFPPVTSSAWKAPYSWHFADTSLRGLPHITAW</sequence>
<keyword evidence="3" id="KW-1185">Reference proteome</keyword>
<evidence type="ECO:0000256" key="1">
    <source>
        <dbReference type="SAM" id="MobiDB-lite"/>
    </source>
</evidence>
<comment type="caution">
    <text evidence="2">The sequence shown here is derived from an EMBL/GenBank/DDBJ whole genome shotgun (WGS) entry which is preliminary data.</text>
</comment>
<feature type="region of interest" description="Disordered" evidence="1">
    <location>
        <begin position="281"/>
        <end position="323"/>
    </location>
</feature>
<dbReference type="EMBL" id="MU007066">
    <property type="protein sequence ID" value="KAF2426170.1"/>
    <property type="molecule type" value="Genomic_DNA"/>
</dbReference>
<dbReference type="OrthoDB" id="5365701at2759"/>
<reference evidence="2" key="1">
    <citation type="journal article" date="2020" name="Stud. Mycol.">
        <title>101 Dothideomycetes genomes: a test case for predicting lifestyles and emergence of pathogens.</title>
        <authorList>
            <person name="Haridas S."/>
            <person name="Albert R."/>
            <person name="Binder M."/>
            <person name="Bloem J."/>
            <person name="Labutti K."/>
            <person name="Salamov A."/>
            <person name="Andreopoulos B."/>
            <person name="Baker S."/>
            <person name="Barry K."/>
            <person name="Bills G."/>
            <person name="Bluhm B."/>
            <person name="Cannon C."/>
            <person name="Castanera R."/>
            <person name="Culley D."/>
            <person name="Daum C."/>
            <person name="Ezra D."/>
            <person name="Gonzalez J."/>
            <person name="Henrissat B."/>
            <person name="Kuo A."/>
            <person name="Liang C."/>
            <person name="Lipzen A."/>
            <person name="Lutzoni F."/>
            <person name="Magnuson J."/>
            <person name="Mondo S."/>
            <person name="Nolan M."/>
            <person name="Ohm R."/>
            <person name="Pangilinan J."/>
            <person name="Park H.-J."/>
            <person name="Ramirez L."/>
            <person name="Alfaro M."/>
            <person name="Sun H."/>
            <person name="Tritt A."/>
            <person name="Yoshinaga Y."/>
            <person name="Zwiers L.-H."/>
            <person name="Turgeon B."/>
            <person name="Goodwin S."/>
            <person name="Spatafora J."/>
            <person name="Crous P."/>
            <person name="Grigoriev I."/>
        </authorList>
    </citation>
    <scope>NUCLEOTIDE SEQUENCE</scope>
    <source>
        <strain evidence="2">CBS 130266</strain>
    </source>
</reference>
<accession>A0A9P4NL40</accession>
<gene>
    <name evidence="2" type="ORF">EJ08DRAFT_379081</name>
</gene>
<protein>
    <recommendedName>
        <fullName evidence="4">Fungal N-terminal domain-containing protein</fullName>
    </recommendedName>
</protein>
<evidence type="ECO:0008006" key="4">
    <source>
        <dbReference type="Google" id="ProtNLM"/>
    </source>
</evidence>
<dbReference type="Proteomes" id="UP000800235">
    <property type="component" value="Unassembled WGS sequence"/>
</dbReference>
<proteinExistence type="predicted"/>
<name>A0A9P4NL40_9PEZI</name>
<dbReference type="AlphaFoldDB" id="A0A9P4NL40"/>
<feature type="compositionally biased region" description="Low complexity" evidence="1">
    <location>
        <begin position="307"/>
        <end position="322"/>
    </location>
</feature>
<feature type="compositionally biased region" description="Polar residues" evidence="1">
    <location>
        <begin position="281"/>
        <end position="294"/>
    </location>
</feature>